<dbReference type="InterPro" id="IPR013096">
    <property type="entry name" value="Cupin_2"/>
</dbReference>
<evidence type="ECO:0000313" key="5">
    <source>
        <dbReference type="Proteomes" id="UP000275076"/>
    </source>
</evidence>
<gene>
    <name evidence="4" type="ORF">D7Z54_18165</name>
</gene>
<dbReference type="GO" id="GO:0051213">
    <property type="term" value="F:dioxygenase activity"/>
    <property type="evidence" value="ECO:0007669"/>
    <property type="project" value="UniProtKB-KW"/>
</dbReference>
<dbReference type="Pfam" id="PF07883">
    <property type="entry name" value="Cupin_2"/>
    <property type="match status" value="2"/>
</dbReference>
<dbReference type="RefSeq" id="WP_125557770.1">
    <property type="nucleotide sequence ID" value="NZ_RBVX01000019.1"/>
</dbReference>
<feature type="domain" description="Cupin type-2" evidence="3">
    <location>
        <begin position="102"/>
        <end position="170"/>
    </location>
</feature>
<dbReference type="InterPro" id="IPR014710">
    <property type="entry name" value="RmlC-like_jellyroll"/>
</dbReference>
<evidence type="ECO:0000259" key="3">
    <source>
        <dbReference type="Pfam" id="PF07883"/>
    </source>
</evidence>
<keyword evidence="5" id="KW-1185">Reference proteome</keyword>
<name>A0A3R9P3D6_9BACI</name>
<keyword evidence="1" id="KW-0223">Dioxygenase</keyword>
<dbReference type="EMBL" id="RBVX01000019">
    <property type="protein sequence ID" value="RSL31970.1"/>
    <property type="molecule type" value="Genomic_DNA"/>
</dbReference>
<dbReference type="AlphaFoldDB" id="A0A3R9P3D6"/>
<dbReference type="CDD" id="cd02216">
    <property type="entry name" value="cupin_GDO-like_N"/>
    <property type="match status" value="1"/>
</dbReference>
<evidence type="ECO:0000313" key="4">
    <source>
        <dbReference type="EMBL" id="RSL31970.1"/>
    </source>
</evidence>
<dbReference type="Gene3D" id="2.60.120.10">
    <property type="entry name" value="Jelly Rolls"/>
    <property type="match status" value="1"/>
</dbReference>
<comment type="caution">
    <text evidence="4">The sequence shown here is derived from an EMBL/GenBank/DDBJ whole genome shotgun (WGS) entry which is preliminary data.</text>
</comment>
<proteinExistence type="predicted"/>
<keyword evidence="2" id="KW-0560">Oxidoreductase</keyword>
<dbReference type="CDD" id="cd06992">
    <property type="entry name" value="cupin_GDO-like_C"/>
    <property type="match status" value="1"/>
</dbReference>
<dbReference type="InterPro" id="IPR047183">
    <property type="entry name" value="GDO-like"/>
</dbReference>
<reference evidence="4 5" key="1">
    <citation type="submission" date="2018-10" db="EMBL/GenBank/DDBJ databases">
        <title>Draft genome sequence of Bacillus salarius IM0101, isolated from a hypersaline soil in Inner Mongolia, China.</title>
        <authorList>
            <person name="Yamprayoonswat W."/>
            <person name="Boonvisut S."/>
            <person name="Jumpathong W."/>
            <person name="Sittihan S."/>
            <person name="Ruangsuj P."/>
            <person name="Wanthongcharoen S."/>
            <person name="Thongpramul N."/>
            <person name="Pimmason S."/>
            <person name="Yu B."/>
            <person name="Yasawong M."/>
        </authorList>
    </citation>
    <scope>NUCLEOTIDE SEQUENCE [LARGE SCALE GENOMIC DNA]</scope>
    <source>
        <strain evidence="4 5">IM0101</strain>
    </source>
</reference>
<feature type="domain" description="Cupin type-2" evidence="3">
    <location>
        <begin position="271"/>
        <end position="337"/>
    </location>
</feature>
<protein>
    <submittedName>
        <fullName evidence="4">Cupin domain-containing protein</fullName>
    </submittedName>
</protein>
<dbReference type="PANTHER" id="PTHR41517">
    <property type="entry name" value="1,2-DIOXYGENASE PROTEIN-RELATED"/>
    <property type="match status" value="1"/>
</dbReference>
<dbReference type="OrthoDB" id="285029at2"/>
<sequence>MAEANSFFESEEVKAFNEKIKKDDLGPLWNAIPELVSKQPKETAQPYLWKWNTVKQHLLEATEIFTPDKGGERRAIYFQNPGLKDREPWGWGATTQNLYAAVQLIQPGEQAPSHRHTQSALRFVISGEGAYSIIQGEKMNMEKGDFLVTPQWLWHGHGHEGTEPMIWMDVLDIPFIFATGGSFFEGHPDGLEKPSHSDNYSAQRYEGGMVRPIADREPMKAPVGAYKWSQTKAALDGLSRFDADRADGYAVEFVNPTNGKPANANIAAWLQRLPKEFHGQSHRHTNTSILYIHEGSGYTVIEGQKFSWETGDFLAIPSWTWHEHVNTGKTDAHIFSVHDTPIMETFNLQQEETGENQKITSEFEPK</sequence>
<organism evidence="4 5">
    <name type="scientific">Salibacterium salarium</name>
    <dbReference type="NCBI Taxonomy" id="284579"/>
    <lineage>
        <taxon>Bacteria</taxon>
        <taxon>Bacillati</taxon>
        <taxon>Bacillota</taxon>
        <taxon>Bacilli</taxon>
        <taxon>Bacillales</taxon>
        <taxon>Bacillaceae</taxon>
    </lineage>
</organism>
<dbReference type="PANTHER" id="PTHR41517:SF1">
    <property type="entry name" value="CUPIN"/>
    <property type="match status" value="1"/>
</dbReference>
<evidence type="ECO:0000256" key="2">
    <source>
        <dbReference type="ARBA" id="ARBA00023002"/>
    </source>
</evidence>
<accession>A0A3R9P3D6</accession>
<evidence type="ECO:0000256" key="1">
    <source>
        <dbReference type="ARBA" id="ARBA00022964"/>
    </source>
</evidence>
<dbReference type="Proteomes" id="UP000275076">
    <property type="component" value="Unassembled WGS sequence"/>
</dbReference>
<dbReference type="InterPro" id="IPR011051">
    <property type="entry name" value="RmlC_Cupin_sf"/>
</dbReference>
<dbReference type="SUPFAM" id="SSF51182">
    <property type="entry name" value="RmlC-like cupins"/>
    <property type="match status" value="1"/>
</dbReference>